<accession>A0A0V1CFT6</accession>
<evidence type="ECO:0000313" key="2">
    <source>
        <dbReference type="EMBL" id="KRY48101.1"/>
    </source>
</evidence>
<dbReference type="Proteomes" id="UP000054653">
    <property type="component" value="Unassembled WGS sequence"/>
</dbReference>
<dbReference type="OrthoDB" id="5862982at2759"/>
<evidence type="ECO:0000313" key="3">
    <source>
        <dbReference type="Proteomes" id="UP000054653"/>
    </source>
</evidence>
<sequence length="366" mass="42393">LLLLASCYHGRKEPMLDMPSLPHGPETRLRRLLNLSDLMTLNADWRAERCMHDKLAPIRNVSDKFARNGHESFFSNAHLCVDEQLLPFRGRCPFKVYIKSKPHRYGMKIWTVCDTATMYAWNFQVYCGKIEPWPERDQCRRVVLSLIQRLGTGYGVTTENFFTSLAFARDLLSQRKTLTGTIRWMRKKVPLCLRPNQTDALHSSKFLFTKDAMLVSYVLKKGRNVTLLSTQHMDDGVGDEDQDWKPHVILENTNRWLPQPLMNMLDVAAVNAFVIFMTKFPMFYGNKSYRRRLLLKDLGMQLVCPNIECKASGNFSGMQKNIQRCIQTKEEDRCGLCLLCGERAYSMKCVITVKHFFVLNTVSLQE</sequence>
<proteinExistence type="predicted"/>
<dbReference type="InterPro" id="IPR029526">
    <property type="entry name" value="PGBD"/>
</dbReference>
<evidence type="ECO:0000259" key="1">
    <source>
        <dbReference type="Pfam" id="PF13843"/>
    </source>
</evidence>
<dbReference type="PANTHER" id="PTHR46599">
    <property type="entry name" value="PIGGYBAC TRANSPOSABLE ELEMENT-DERIVED PROTEIN 4"/>
    <property type="match status" value="1"/>
</dbReference>
<gene>
    <name evidence="2" type="primary">PGBD4</name>
    <name evidence="2" type="ORF">T03_18098</name>
</gene>
<feature type="non-terminal residue" evidence="2">
    <location>
        <position position="366"/>
    </location>
</feature>
<keyword evidence="3" id="KW-1185">Reference proteome</keyword>
<comment type="caution">
    <text evidence="2">The sequence shown here is derived from an EMBL/GenBank/DDBJ whole genome shotgun (WGS) entry which is preliminary data.</text>
</comment>
<dbReference type="AlphaFoldDB" id="A0A0V1CFT6"/>
<feature type="non-terminal residue" evidence="2">
    <location>
        <position position="1"/>
    </location>
</feature>
<protein>
    <submittedName>
        <fullName evidence="2">PiggyBac transposable element-derived protein 4</fullName>
    </submittedName>
</protein>
<dbReference type="EMBL" id="JYDI01000218">
    <property type="protein sequence ID" value="KRY48101.1"/>
    <property type="molecule type" value="Genomic_DNA"/>
</dbReference>
<organism evidence="2 3">
    <name type="scientific">Trichinella britovi</name>
    <name type="common">Parasitic roundworm</name>
    <dbReference type="NCBI Taxonomy" id="45882"/>
    <lineage>
        <taxon>Eukaryota</taxon>
        <taxon>Metazoa</taxon>
        <taxon>Ecdysozoa</taxon>
        <taxon>Nematoda</taxon>
        <taxon>Enoplea</taxon>
        <taxon>Dorylaimia</taxon>
        <taxon>Trichinellida</taxon>
        <taxon>Trichinellidae</taxon>
        <taxon>Trichinella</taxon>
    </lineage>
</organism>
<name>A0A0V1CFT6_TRIBR</name>
<dbReference type="PANTHER" id="PTHR46599:SF6">
    <property type="entry name" value="DUAL SPECIFICITY PHOSPHATASE 26"/>
    <property type="match status" value="1"/>
</dbReference>
<reference evidence="2 3" key="1">
    <citation type="submission" date="2015-01" db="EMBL/GenBank/DDBJ databases">
        <title>Evolution of Trichinella species and genotypes.</title>
        <authorList>
            <person name="Korhonen P.K."/>
            <person name="Edoardo P."/>
            <person name="Giuseppe L.R."/>
            <person name="Gasser R.B."/>
        </authorList>
    </citation>
    <scope>NUCLEOTIDE SEQUENCE [LARGE SCALE GENOMIC DNA]</scope>
    <source>
        <strain evidence="2">ISS120</strain>
    </source>
</reference>
<dbReference type="Pfam" id="PF13843">
    <property type="entry name" value="DDE_Tnp_1_7"/>
    <property type="match status" value="1"/>
</dbReference>
<feature type="domain" description="PiggyBac transposable element-derived protein" evidence="1">
    <location>
        <begin position="49"/>
        <end position="238"/>
    </location>
</feature>
<dbReference type="STRING" id="45882.A0A0V1CFT6"/>